<dbReference type="Pfam" id="PF24838">
    <property type="entry name" value="8xMP"/>
    <property type="match status" value="1"/>
</dbReference>
<proteinExistence type="predicted"/>
<organism evidence="2">
    <name type="scientific">Salmonella enterica</name>
    <name type="common">Salmonella choleraesuis</name>
    <dbReference type="NCBI Taxonomy" id="28901"/>
    <lineage>
        <taxon>Bacteria</taxon>
        <taxon>Pseudomonadati</taxon>
        <taxon>Pseudomonadota</taxon>
        <taxon>Gammaproteobacteria</taxon>
        <taxon>Enterobacterales</taxon>
        <taxon>Enterobacteriaceae</taxon>
        <taxon>Salmonella</taxon>
    </lineage>
</organism>
<dbReference type="AlphaFoldDB" id="A0A742UA37"/>
<sequence>MPIREFSDEEYQGRFITESRINNNALQQALDIRKYEIDHYWKRATYFWTFIAATLAGFVAIQTSSSTAKTDLSVLLCSLGIVFSFGWLCVNRGSKYWQENWEKHVDMLEDNINGPLYKVLLSRAKPKGIKEVSVHLLTGPSPISVSKINQIISLFITIVWIGLLVYSLPPFDLKAPLNFYYVFLILMTVITCTGFITIARTYSGGYWHSATIRTSSINNQARE</sequence>
<evidence type="ECO:0000256" key="1">
    <source>
        <dbReference type="SAM" id="Phobius"/>
    </source>
</evidence>
<name>A0A742UA37_SALER</name>
<keyword evidence="1" id="KW-1133">Transmembrane helix</keyword>
<comment type="caution">
    <text evidence="2">The sequence shown here is derived from an EMBL/GenBank/DDBJ whole genome shotgun (WGS) entry which is preliminary data.</text>
</comment>
<evidence type="ECO:0000313" key="2">
    <source>
        <dbReference type="EMBL" id="HAF1612367.1"/>
    </source>
</evidence>
<dbReference type="InterPro" id="IPR056918">
    <property type="entry name" value="8xMP"/>
</dbReference>
<feature type="transmembrane region" description="Helical" evidence="1">
    <location>
        <begin position="73"/>
        <end position="90"/>
    </location>
</feature>
<dbReference type="EMBL" id="DAAUKO010000003">
    <property type="protein sequence ID" value="HAF1612367.1"/>
    <property type="molecule type" value="Genomic_DNA"/>
</dbReference>
<keyword evidence="1" id="KW-0472">Membrane</keyword>
<feature type="transmembrane region" description="Helical" evidence="1">
    <location>
        <begin position="180"/>
        <end position="199"/>
    </location>
</feature>
<feature type="transmembrane region" description="Helical" evidence="1">
    <location>
        <begin position="151"/>
        <end position="168"/>
    </location>
</feature>
<protein>
    <submittedName>
        <fullName evidence="2">Uncharacterized protein</fullName>
    </submittedName>
</protein>
<feature type="transmembrane region" description="Helical" evidence="1">
    <location>
        <begin position="44"/>
        <end position="61"/>
    </location>
</feature>
<reference evidence="2" key="2">
    <citation type="submission" date="2020-02" db="EMBL/GenBank/DDBJ databases">
        <authorList>
            <consortium name="NCBI Pathogen Detection Project"/>
        </authorList>
    </citation>
    <scope>NUCLEOTIDE SEQUENCE</scope>
    <source>
        <strain evidence="2">MA.03-3818</strain>
    </source>
</reference>
<keyword evidence="1" id="KW-0812">Transmembrane</keyword>
<reference evidence="2" key="1">
    <citation type="journal article" date="2018" name="Genome Biol.">
        <title>SKESA: strategic k-mer extension for scrupulous assemblies.</title>
        <authorList>
            <person name="Souvorov A."/>
            <person name="Agarwala R."/>
            <person name="Lipman D.J."/>
        </authorList>
    </citation>
    <scope>NUCLEOTIDE SEQUENCE</scope>
    <source>
        <strain evidence="2">MA.03-3818</strain>
    </source>
</reference>
<gene>
    <name evidence="2" type="ORF">G9B49_001256</name>
</gene>
<accession>A0A742UA37</accession>